<dbReference type="SUPFAM" id="SSF53474">
    <property type="entry name" value="alpha/beta-Hydrolases"/>
    <property type="match status" value="1"/>
</dbReference>
<comment type="caution">
    <text evidence="2">The sequence shown here is derived from an EMBL/GenBank/DDBJ whole genome shotgun (WGS) entry which is preliminary data.</text>
</comment>
<dbReference type="EMBL" id="JBBPBK010000004">
    <property type="protein sequence ID" value="KAK9287207.1"/>
    <property type="molecule type" value="Genomic_DNA"/>
</dbReference>
<dbReference type="InterPro" id="IPR029058">
    <property type="entry name" value="AB_hydrolase_fold"/>
</dbReference>
<keyword evidence="3" id="KW-1185">Reference proteome</keyword>
<dbReference type="AlphaFoldDB" id="A0AAP0S511"/>
<dbReference type="Proteomes" id="UP001415857">
    <property type="component" value="Unassembled WGS sequence"/>
</dbReference>
<dbReference type="PANTHER" id="PTHR43139:SF22">
    <property type="entry name" value="AB HYDROLASE-1 DOMAIN-CONTAINING PROTEIN"/>
    <property type="match status" value="1"/>
</dbReference>
<reference evidence="2 3" key="1">
    <citation type="journal article" date="2024" name="Plant J.">
        <title>Genome sequences and population genomics reveal climatic adaptation and genomic divergence between two closely related sweetgum species.</title>
        <authorList>
            <person name="Xu W.Q."/>
            <person name="Ren C.Q."/>
            <person name="Zhang X.Y."/>
            <person name="Comes H.P."/>
            <person name="Liu X.H."/>
            <person name="Li Y.G."/>
            <person name="Kettle C.J."/>
            <person name="Jalonen R."/>
            <person name="Gaisberger H."/>
            <person name="Ma Y.Z."/>
            <person name="Qiu Y.X."/>
        </authorList>
    </citation>
    <scope>NUCLEOTIDE SEQUENCE [LARGE SCALE GENOMIC DNA]</scope>
    <source>
        <strain evidence="2">Hangzhou</strain>
    </source>
</reference>
<accession>A0AAP0S511</accession>
<organism evidence="2 3">
    <name type="scientific">Liquidambar formosana</name>
    <name type="common">Formosan gum</name>
    <dbReference type="NCBI Taxonomy" id="63359"/>
    <lineage>
        <taxon>Eukaryota</taxon>
        <taxon>Viridiplantae</taxon>
        <taxon>Streptophyta</taxon>
        <taxon>Embryophyta</taxon>
        <taxon>Tracheophyta</taxon>
        <taxon>Spermatophyta</taxon>
        <taxon>Magnoliopsida</taxon>
        <taxon>eudicotyledons</taxon>
        <taxon>Gunneridae</taxon>
        <taxon>Pentapetalae</taxon>
        <taxon>Saxifragales</taxon>
        <taxon>Altingiaceae</taxon>
        <taxon>Liquidambar</taxon>
    </lineage>
</organism>
<dbReference type="InterPro" id="IPR052370">
    <property type="entry name" value="Meta-cleavage_hydrolase"/>
</dbReference>
<evidence type="ECO:0000259" key="1">
    <source>
        <dbReference type="Pfam" id="PF00561"/>
    </source>
</evidence>
<dbReference type="Gene3D" id="3.40.50.1820">
    <property type="entry name" value="alpha/beta hydrolase"/>
    <property type="match status" value="1"/>
</dbReference>
<proteinExistence type="predicted"/>
<gene>
    <name evidence="2" type="ORF">L1049_015620</name>
</gene>
<dbReference type="PANTHER" id="PTHR43139">
    <property type="entry name" value="SI:DKEY-122A22.2"/>
    <property type="match status" value="1"/>
</dbReference>
<protein>
    <recommendedName>
        <fullName evidence="1">AB hydrolase-1 domain-containing protein</fullName>
    </recommendedName>
</protein>
<evidence type="ECO:0000313" key="2">
    <source>
        <dbReference type="EMBL" id="KAK9287207.1"/>
    </source>
</evidence>
<dbReference type="InterPro" id="IPR000073">
    <property type="entry name" value="AB_hydrolase_1"/>
</dbReference>
<evidence type="ECO:0000313" key="3">
    <source>
        <dbReference type="Proteomes" id="UP001415857"/>
    </source>
</evidence>
<name>A0AAP0S511_LIQFO</name>
<feature type="domain" description="AB hydrolase-1" evidence="1">
    <location>
        <begin position="97"/>
        <end position="327"/>
    </location>
</feature>
<sequence>MRVMAYTDMPPQQYKAFNQVFMEDRAYIYSERKMVNFLVLLKPLFRILMKVIAGMRPQSVEIEPGTVMHFWVPTQTIMESQNHDDQSMKKRKNKPGVVLLHGFAGDGFLTWMFQIATLTADYTLYIPDLLFFGESFSKSTKRSPEFQAECVVKGLKKLGVERFSVVGFSYGGPVGFKMVELYPNLVRCLVLSSSVVPLSEAISRVFLENKGFKYWTTLLLPETVEGLKLLLTIVTYWKPWFPDWVYRHYLEVMVKNRKERVELLELLVCKDKGNNKPDFSQNIHLIFGDNDRILNIELARCMKEQLGDKATLHFIKKAGHLAQIERPFAYNSCLKKILASLGTEGPQS</sequence>
<dbReference type="Pfam" id="PF00561">
    <property type="entry name" value="Abhydrolase_1"/>
    <property type="match status" value="1"/>
</dbReference>